<evidence type="ECO:0000313" key="3">
    <source>
        <dbReference type="EMBL" id="KAK3308682.1"/>
    </source>
</evidence>
<gene>
    <name evidence="3" type="ORF">B0T15DRAFT_115456</name>
</gene>
<dbReference type="RefSeq" id="XP_062724462.1">
    <property type="nucleotide sequence ID" value="XM_062861547.1"/>
</dbReference>
<dbReference type="GO" id="GO:0030466">
    <property type="term" value="P:silent mating-type cassette heterochromatin formation"/>
    <property type="evidence" value="ECO:0007669"/>
    <property type="project" value="TreeGrafter"/>
</dbReference>
<dbReference type="Pfam" id="PF25823">
    <property type="entry name" value="Ams2-SPT21_N"/>
    <property type="match status" value="1"/>
</dbReference>
<dbReference type="AlphaFoldDB" id="A0AAJ0GYY3"/>
<dbReference type="InterPro" id="IPR042403">
    <property type="entry name" value="Spt21/Ams2"/>
</dbReference>
<evidence type="ECO:0000259" key="2">
    <source>
        <dbReference type="Pfam" id="PF25823"/>
    </source>
</evidence>
<dbReference type="PANTHER" id="PTHR39147">
    <property type="entry name" value="PROTEIN SPT21"/>
    <property type="match status" value="1"/>
</dbReference>
<feature type="compositionally biased region" description="Polar residues" evidence="1">
    <location>
        <begin position="1"/>
        <end position="12"/>
    </location>
</feature>
<accession>A0AAJ0GYY3</accession>
<proteinExistence type="predicted"/>
<feature type="region of interest" description="Disordered" evidence="1">
    <location>
        <begin position="406"/>
        <end position="482"/>
    </location>
</feature>
<reference evidence="3" key="2">
    <citation type="submission" date="2023-06" db="EMBL/GenBank/DDBJ databases">
        <authorList>
            <consortium name="Lawrence Berkeley National Laboratory"/>
            <person name="Mondo S.J."/>
            <person name="Hensen N."/>
            <person name="Bonometti L."/>
            <person name="Westerberg I."/>
            <person name="Brannstrom I.O."/>
            <person name="Guillou S."/>
            <person name="Cros-Aarteil S."/>
            <person name="Calhoun S."/>
            <person name="Haridas S."/>
            <person name="Kuo A."/>
            <person name="Pangilinan J."/>
            <person name="Riley R."/>
            <person name="Labutti K."/>
            <person name="Andreopoulos B."/>
            <person name="Lipzen A."/>
            <person name="Chen C."/>
            <person name="Yanf M."/>
            <person name="Daum C."/>
            <person name="Ng V."/>
            <person name="Clum A."/>
            <person name="Steindorff A."/>
            <person name="Ohm R."/>
            <person name="Martin F."/>
            <person name="Silar P."/>
            <person name="Natvig D."/>
            <person name="Lalanne C."/>
            <person name="Gautier V."/>
            <person name="Ament-Velasquez S.L."/>
            <person name="Kruys A."/>
            <person name="Hutchinson M.I."/>
            <person name="Powell A.J."/>
            <person name="Barry K."/>
            <person name="Miller A.N."/>
            <person name="Grigoriev I.V."/>
            <person name="Debuchy R."/>
            <person name="Gladieux P."/>
            <person name="Thoren M.H."/>
            <person name="Johannesson H."/>
        </authorList>
    </citation>
    <scope>NUCLEOTIDE SEQUENCE</scope>
    <source>
        <strain evidence="3">CBS 333.67</strain>
    </source>
</reference>
<name>A0AAJ0GYY3_9PEZI</name>
<evidence type="ECO:0000313" key="4">
    <source>
        <dbReference type="Proteomes" id="UP001273166"/>
    </source>
</evidence>
<feature type="region of interest" description="Disordered" evidence="1">
    <location>
        <begin position="652"/>
        <end position="736"/>
    </location>
</feature>
<feature type="region of interest" description="Disordered" evidence="1">
    <location>
        <begin position="1"/>
        <end position="21"/>
    </location>
</feature>
<dbReference type="SUPFAM" id="SSF57716">
    <property type="entry name" value="Glucocorticoid receptor-like (DNA-binding domain)"/>
    <property type="match status" value="1"/>
</dbReference>
<feature type="region of interest" description="Disordered" evidence="1">
    <location>
        <begin position="322"/>
        <end position="344"/>
    </location>
</feature>
<dbReference type="InterPro" id="IPR013088">
    <property type="entry name" value="Znf_NHR/GATA"/>
</dbReference>
<keyword evidence="4" id="KW-1185">Reference proteome</keyword>
<feature type="compositionally biased region" description="Low complexity" evidence="1">
    <location>
        <begin position="498"/>
        <end position="510"/>
    </location>
</feature>
<dbReference type="GO" id="GO:0006357">
    <property type="term" value="P:regulation of transcription by RNA polymerase II"/>
    <property type="evidence" value="ECO:0007669"/>
    <property type="project" value="TreeGrafter"/>
</dbReference>
<dbReference type="GO" id="GO:0008270">
    <property type="term" value="F:zinc ion binding"/>
    <property type="evidence" value="ECO:0007669"/>
    <property type="project" value="InterPro"/>
</dbReference>
<organism evidence="3 4">
    <name type="scientific">Chaetomium strumarium</name>
    <dbReference type="NCBI Taxonomy" id="1170767"/>
    <lineage>
        <taxon>Eukaryota</taxon>
        <taxon>Fungi</taxon>
        <taxon>Dikarya</taxon>
        <taxon>Ascomycota</taxon>
        <taxon>Pezizomycotina</taxon>
        <taxon>Sordariomycetes</taxon>
        <taxon>Sordariomycetidae</taxon>
        <taxon>Sordariales</taxon>
        <taxon>Chaetomiaceae</taxon>
        <taxon>Chaetomium</taxon>
    </lineage>
</organism>
<feature type="region of interest" description="Disordered" evidence="1">
    <location>
        <begin position="762"/>
        <end position="861"/>
    </location>
</feature>
<dbReference type="PANTHER" id="PTHR39147:SF1">
    <property type="entry name" value="PROTEIN SPT21"/>
    <property type="match status" value="1"/>
</dbReference>
<dbReference type="Proteomes" id="UP001273166">
    <property type="component" value="Unassembled WGS sequence"/>
</dbReference>
<evidence type="ECO:0000256" key="1">
    <source>
        <dbReference type="SAM" id="MobiDB-lite"/>
    </source>
</evidence>
<dbReference type="GeneID" id="87880376"/>
<dbReference type="EMBL" id="JAUDZG010000002">
    <property type="protein sequence ID" value="KAK3308682.1"/>
    <property type="molecule type" value="Genomic_DNA"/>
</dbReference>
<feature type="region of interest" description="Disordered" evidence="1">
    <location>
        <begin position="168"/>
        <end position="223"/>
    </location>
</feature>
<dbReference type="Gene3D" id="3.30.50.10">
    <property type="entry name" value="Erythroid Transcription Factor GATA-1, subunit A"/>
    <property type="match status" value="1"/>
</dbReference>
<protein>
    <recommendedName>
        <fullName evidence="2">Ams2/SPT21 N-terminal domain-containing protein</fullName>
    </recommendedName>
</protein>
<feature type="region of interest" description="Disordered" evidence="1">
    <location>
        <begin position="491"/>
        <end position="510"/>
    </location>
</feature>
<feature type="domain" description="Ams2/SPT21 N-terminal" evidence="2">
    <location>
        <begin position="31"/>
        <end position="160"/>
    </location>
</feature>
<reference evidence="3" key="1">
    <citation type="journal article" date="2023" name="Mol. Phylogenet. Evol.">
        <title>Genome-scale phylogeny and comparative genomics of the fungal order Sordariales.</title>
        <authorList>
            <person name="Hensen N."/>
            <person name="Bonometti L."/>
            <person name="Westerberg I."/>
            <person name="Brannstrom I.O."/>
            <person name="Guillou S."/>
            <person name="Cros-Aarteil S."/>
            <person name="Calhoun S."/>
            <person name="Haridas S."/>
            <person name="Kuo A."/>
            <person name="Mondo S."/>
            <person name="Pangilinan J."/>
            <person name="Riley R."/>
            <person name="LaButti K."/>
            <person name="Andreopoulos B."/>
            <person name="Lipzen A."/>
            <person name="Chen C."/>
            <person name="Yan M."/>
            <person name="Daum C."/>
            <person name="Ng V."/>
            <person name="Clum A."/>
            <person name="Steindorff A."/>
            <person name="Ohm R.A."/>
            <person name="Martin F."/>
            <person name="Silar P."/>
            <person name="Natvig D.O."/>
            <person name="Lalanne C."/>
            <person name="Gautier V."/>
            <person name="Ament-Velasquez S.L."/>
            <person name="Kruys A."/>
            <person name="Hutchinson M.I."/>
            <person name="Powell A.J."/>
            <person name="Barry K."/>
            <person name="Miller A.N."/>
            <person name="Grigoriev I.V."/>
            <person name="Debuchy R."/>
            <person name="Gladieux P."/>
            <person name="Hiltunen Thoren M."/>
            <person name="Johannesson H."/>
        </authorList>
    </citation>
    <scope>NUCLEOTIDE SEQUENCE</scope>
    <source>
        <strain evidence="3">CBS 333.67</strain>
    </source>
</reference>
<comment type="caution">
    <text evidence="3">The sequence shown here is derived from an EMBL/GenBank/DDBJ whole genome shotgun (WGS) entry which is preliminary data.</text>
</comment>
<dbReference type="GO" id="GO:0000183">
    <property type="term" value="P:rDNA heterochromatin formation"/>
    <property type="evidence" value="ECO:0007669"/>
    <property type="project" value="TreeGrafter"/>
</dbReference>
<sequence>MTSPNNTQSKSTPHLIAGQPSGGAELSLQPWAMGLKVAYTFDPDNQVQRLARWPHTLQIQTVPLDQQTTIGLIDLRTCLQAVVESSPELLDQQNDYSVYSADYSEPNVPLVGQGRLSSALDSQREPREQMITGYVTRNLLGALLNHGCQYTLEVNLRFTAIARQVRRTDDPSTVAVDGTRSRQPTGRPRGRPRKTPRGNGDTSAAEEATDGDEGPQRKRAKVVRTEYPSIVPFGAVPGSLRVAASTSGSLRTMRPVGDGGGVSAATSHLQNVPRAPTPIPTGPLMQQHPRERVISNLARSESMANTPSPDNWYSAGGSAADLLSSPSASMRSTPPALSPELQIDSGFMSGGVEDFFDANLLHTLQQRQSQDQTLPQQQNFRFQHEIPGPPELLPSNSLFNPAGKARALNRQTATASAQSAPETSMGLTSSLPPSRHAAEGGFTGIPQRAGSPASVRSMPVPERPRPETVLPTQPASRPGSRHLHAVDVPAPAAPAPAAPASADPASEPVAHTATPVLSLPRAVTSEAPCPSSDVEAPRHSKNYIKKMSIKERLEMAVEKGEMPQFCANCGAIQTPTWRKIWSRHFQGRPEVLENEPGGLIMIEVLAKDAEGLPSAYRMVKKNLGPLDEKSQWTPSLLCNPCGIWLQKFKSHRPPDRWEKDAERLNAPRQKRGSKVNKNSRSKKTRTKNEARANPTSEAYFTTDPVGPAYEDSPKVVGGGGVRRGSGTADSPIAVEEDDLGSTRRLLFSSPRRDGAQKVFGELHPNTVQAGTNAPEVKSAAAAEESDPRQERPGTPVDDDLAHELFGTPPKPPSTPPPVASGPFKTPTRRTPPSHRPITRSISRSARSVRHIPRSPDQQQIPTELGLISPFNTELLTLLEQPESWY</sequence>
<dbReference type="InterPro" id="IPR057725">
    <property type="entry name" value="Ams2-SPT21_N"/>
</dbReference>
<feature type="compositionally biased region" description="Polar residues" evidence="1">
    <location>
        <begin position="409"/>
        <end position="432"/>
    </location>
</feature>
<feature type="compositionally biased region" description="Pro residues" evidence="1">
    <location>
        <begin position="808"/>
        <end position="819"/>
    </location>
</feature>
<feature type="compositionally biased region" description="Basic and acidic residues" evidence="1">
    <location>
        <begin position="652"/>
        <end position="665"/>
    </location>
</feature>
<feature type="compositionally biased region" description="Basic residues" evidence="1">
    <location>
        <begin position="668"/>
        <end position="685"/>
    </location>
</feature>